<reference evidence="1 2" key="1">
    <citation type="submission" date="2022-01" db="EMBL/GenBank/DDBJ databases">
        <authorList>
            <person name="Xiong W."/>
            <person name="Schranz E."/>
        </authorList>
    </citation>
    <scope>NUCLEOTIDE SEQUENCE [LARGE SCALE GENOMIC DNA]</scope>
</reference>
<organism evidence="1 2">
    <name type="scientific">Lactuca virosa</name>
    <dbReference type="NCBI Taxonomy" id="75947"/>
    <lineage>
        <taxon>Eukaryota</taxon>
        <taxon>Viridiplantae</taxon>
        <taxon>Streptophyta</taxon>
        <taxon>Embryophyta</taxon>
        <taxon>Tracheophyta</taxon>
        <taxon>Spermatophyta</taxon>
        <taxon>Magnoliopsida</taxon>
        <taxon>eudicotyledons</taxon>
        <taxon>Gunneridae</taxon>
        <taxon>Pentapetalae</taxon>
        <taxon>asterids</taxon>
        <taxon>campanulids</taxon>
        <taxon>Asterales</taxon>
        <taxon>Asteraceae</taxon>
        <taxon>Cichorioideae</taxon>
        <taxon>Cichorieae</taxon>
        <taxon>Lactucinae</taxon>
        <taxon>Lactuca</taxon>
    </lineage>
</organism>
<keyword evidence="2" id="KW-1185">Reference proteome</keyword>
<proteinExistence type="predicted"/>
<comment type="caution">
    <text evidence="1">The sequence shown here is derived from an EMBL/GenBank/DDBJ whole genome shotgun (WGS) entry which is preliminary data.</text>
</comment>
<protein>
    <submittedName>
        <fullName evidence="1">Uncharacterized protein</fullName>
    </submittedName>
</protein>
<dbReference type="EMBL" id="CAKMRJ010002223">
    <property type="protein sequence ID" value="CAH1426832.1"/>
    <property type="molecule type" value="Genomic_DNA"/>
</dbReference>
<evidence type="ECO:0000313" key="2">
    <source>
        <dbReference type="Proteomes" id="UP001157418"/>
    </source>
</evidence>
<dbReference type="AlphaFoldDB" id="A0AAU9MK07"/>
<name>A0AAU9MK07_9ASTR</name>
<sequence>MSYFWSVCRGLFSLQIQDVTFRVGDSDFSEDDVYDVTAIEIPRFMREDFPGLINTVREKLIVVIDERLRVIWAELEGV</sequence>
<accession>A0AAU9MK07</accession>
<dbReference type="Proteomes" id="UP001157418">
    <property type="component" value="Unassembled WGS sequence"/>
</dbReference>
<evidence type="ECO:0000313" key="1">
    <source>
        <dbReference type="EMBL" id="CAH1426832.1"/>
    </source>
</evidence>
<gene>
    <name evidence="1" type="ORF">LVIROSA_LOCUS13892</name>
</gene>